<dbReference type="Pfam" id="PF12867">
    <property type="entry name" value="DinB_2"/>
    <property type="match status" value="1"/>
</dbReference>
<dbReference type="EMBL" id="CP021081">
    <property type="protein sequence ID" value="ASN80629.1"/>
    <property type="molecule type" value="Genomic_DNA"/>
</dbReference>
<dbReference type="SUPFAM" id="SSF109854">
    <property type="entry name" value="DinB/YfiT-like putative metalloenzymes"/>
    <property type="match status" value="1"/>
</dbReference>
<proteinExistence type="predicted"/>
<dbReference type="Gene3D" id="1.20.120.450">
    <property type="entry name" value="dinb family like domain"/>
    <property type="match status" value="1"/>
</dbReference>
<gene>
    <name evidence="2" type="ORF">DFI_06115</name>
</gene>
<dbReference type="InterPro" id="IPR024775">
    <property type="entry name" value="DinB-like"/>
</dbReference>
<feature type="domain" description="DinB-like" evidence="1">
    <location>
        <begin position="33"/>
        <end position="167"/>
    </location>
</feature>
<evidence type="ECO:0000313" key="3">
    <source>
        <dbReference type="Proteomes" id="UP000259030"/>
    </source>
</evidence>
<dbReference type="Proteomes" id="UP000259030">
    <property type="component" value="Chromosome"/>
</dbReference>
<dbReference type="STRING" id="317577.GCA_000419625_02696"/>
<keyword evidence="3" id="KW-1185">Reference proteome</keyword>
<evidence type="ECO:0000313" key="2">
    <source>
        <dbReference type="EMBL" id="ASN80629.1"/>
    </source>
</evidence>
<dbReference type="InterPro" id="IPR034660">
    <property type="entry name" value="DinB/YfiT-like"/>
</dbReference>
<dbReference type="AlphaFoldDB" id="A0A221SVE4"/>
<accession>A0A221SVE4</accession>
<dbReference type="KEGG" id="dfc:DFI_06115"/>
<evidence type="ECO:0000259" key="1">
    <source>
        <dbReference type="Pfam" id="PF12867"/>
    </source>
</evidence>
<reference evidence="2 3" key="1">
    <citation type="submission" date="2017-05" db="EMBL/GenBank/DDBJ databases">
        <title>The complete genome sequence of Deinococcus ficus isolated from the rhizosphere of the Ficus religiosa L. in Taiwan.</title>
        <authorList>
            <person name="Wu K.-M."/>
            <person name="Liao T.-L."/>
            <person name="Liu Y.-M."/>
            <person name="Young C.-C."/>
            <person name="Tsai S.-F."/>
        </authorList>
    </citation>
    <scope>NUCLEOTIDE SEQUENCE [LARGE SCALE GENOMIC DNA]</scope>
    <source>
        <strain evidence="2 3">CC-FR2-10</strain>
    </source>
</reference>
<protein>
    <recommendedName>
        <fullName evidence="1">DinB-like domain-containing protein</fullName>
    </recommendedName>
</protein>
<sequence>MRMQATPPEATEFPPHYARYVALVGTDDLLAALTGGPDALEALLAGGPPTLGDVSYAPGKWTVKQVLGHLCDSERVFAYRLMRAARGDGTPLPGYDDEAWAAAWDVSGLSVPELLGEFRAVRTASVQLVRHLNGAAWDRTVTANGGVFTVRALAYLIAGHERHHRALLRERYLPG</sequence>
<name>A0A221SVE4_9DEIO</name>
<organism evidence="2 3">
    <name type="scientific">Deinococcus ficus</name>
    <dbReference type="NCBI Taxonomy" id="317577"/>
    <lineage>
        <taxon>Bacteria</taxon>
        <taxon>Thermotogati</taxon>
        <taxon>Deinococcota</taxon>
        <taxon>Deinococci</taxon>
        <taxon>Deinococcales</taxon>
        <taxon>Deinococcaceae</taxon>
        <taxon>Deinococcus</taxon>
    </lineage>
</organism>